<evidence type="ECO:0000256" key="5">
    <source>
        <dbReference type="ARBA" id="ARBA00023136"/>
    </source>
</evidence>
<sequence>MDALHRPNLQPAAVAADGKAAVARPPERHGAGQPWRLPWWLAGGLLGTAAQLQQAALWPRSAYLALVAAGLSCCAALWLLRAAPARPGGRPWRHGRAGAAAAAAGGALLLFGVCGLRASMFLADALPPALEGRDMRIAAVVAAMPQASDAGLRLRMAVEEARLDGTVVAVPPLIDVSWYASSSFTRDAPAAAAPSEPLPAVRAGERWAMTVRLKAPHGAHNPHGFDYELLLWEQGVQAVGYVRDGARHEAPVRLASTWRYPVEQARQHVRDAIVQRLAASQDPADTARRRAAGVVAALVTGDQRAIDRADWDVFRATGVAHLMSISGLHITLFAWIAAAVAGALWRRSQRLCLAVPAPSAALACGVALAAGYALFSGWGVPAQRTVCMLATVALLRLSGRRWPWPQVWLLACAVVVVADPWALLQAGFWLSFVAVAVLFASDPVHGARGAPQGWRGRGVALLREQWTVTLALTPLTLLLFGQMSVVGMAANLVAIPWTTLVLTPLALAGVLWAPLWDAAAWCVLPLSAGLQWLAQWPWAQVSLPIAPLWAGAVAVVGGTLLALRLPWGVRLLGLPLLLPALWWQPARPAAGQFDLMAVDVGQGQAVLVRTAGHALLYDAGPRYHQDSDAGQRVLVPLLRALGERLDLLVLSHRDLDHTGGAAAVLAQQPQAAVRGSIEAGHPLQALRPVVPCVAGQRWQWDGVAFEVLHPSPADRTEAAKPNAASCVLRIAAAPVAAAGGGRGAVALLVGDIERAQESALLQRGEDVAADVLLVPHHGSKTSSSEAFLDAVRPRTALVQAGYRNRFGHPASEVAARYRQRGALLVETARCGAATWASDRPQSVQCEREAGRRVWHHTLPAAAPTAED</sequence>
<dbReference type="PANTHER" id="PTHR30619">
    <property type="entry name" value="DNA INTERNALIZATION/COMPETENCE PROTEIN COMEC/REC2"/>
    <property type="match status" value="1"/>
</dbReference>
<comment type="subcellular location">
    <subcellularLocation>
        <location evidence="1">Cell membrane</location>
        <topology evidence="1">Multi-pass membrane protein</topology>
    </subcellularLocation>
</comment>
<gene>
    <name evidence="8" type="ORF">QE399_004087</name>
</gene>
<protein>
    <submittedName>
        <fullName evidence="8">Competence protein ComEC</fullName>
    </submittedName>
</protein>
<accession>A0ABU1III5</accession>
<name>A0ABU1III5_9BURK</name>
<dbReference type="InterPro" id="IPR052159">
    <property type="entry name" value="Competence_DNA_uptake"/>
</dbReference>
<dbReference type="PANTHER" id="PTHR30619:SF1">
    <property type="entry name" value="RECOMBINATION PROTEIN 2"/>
    <property type="match status" value="1"/>
</dbReference>
<evidence type="ECO:0000256" key="6">
    <source>
        <dbReference type="SAM" id="Phobius"/>
    </source>
</evidence>
<feature type="transmembrane region" description="Helical" evidence="6">
    <location>
        <begin position="460"/>
        <end position="480"/>
    </location>
</feature>
<dbReference type="RefSeq" id="WP_309831768.1">
    <property type="nucleotide sequence ID" value="NZ_JAVIZX010000001.1"/>
</dbReference>
<dbReference type="Pfam" id="PF00753">
    <property type="entry name" value="Lactamase_B"/>
    <property type="match status" value="1"/>
</dbReference>
<organism evidence="8 9">
    <name type="scientific">Paracidovorax wautersii</name>
    <dbReference type="NCBI Taxonomy" id="1177982"/>
    <lineage>
        <taxon>Bacteria</taxon>
        <taxon>Pseudomonadati</taxon>
        <taxon>Pseudomonadota</taxon>
        <taxon>Betaproteobacteria</taxon>
        <taxon>Burkholderiales</taxon>
        <taxon>Comamonadaceae</taxon>
        <taxon>Paracidovorax</taxon>
    </lineage>
</organism>
<keyword evidence="9" id="KW-1185">Reference proteome</keyword>
<evidence type="ECO:0000256" key="1">
    <source>
        <dbReference type="ARBA" id="ARBA00004651"/>
    </source>
</evidence>
<dbReference type="Proteomes" id="UP001267710">
    <property type="component" value="Unassembled WGS sequence"/>
</dbReference>
<dbReference type="InterPro" id="IPR004797">
    <property type="entry name" value="Competence_ComEC/Rec2"/>
</dbReference>
<keyword evidence="4 6" id="KW-1133">Transmembrane helix</keyword>
<feature type="transmembrane region" description="Helical" evidence="6">
    <location>
        <begin position="492"/>
        <end position="512"/>
    </location>
</feature>
<dbReference type="InterPro" id="IPR001279">
    <property type="entry name" value="Metallo-B-lactamas"/>
</dbReference>
<feature type="transmembrane region" description="Helical" evidence="6">
    <location>
        <begin position="101"/>
        <end position="123"/>
    </location>
</feature>
<dbReference type="NCBIfam" id="TIGR00360">
    <property type="entry name" value="ComEC_N-term"/>
    <property type="match status" value="1"/>
</dbReference>
<feature type="transmembrane region" description="Helical" evidence="6">
    <location>
        <begin position="322"/>
        <end position="344"/>
    </location>
</feature>
<proteinExistence type="predicted"/>
<dbReference type="EMBL" id="JAVIZX010000001">
    <property type="protein sequence ID" value="MDR6216398.1"/>
    <property type="molecule type" value="Genomic_DNA"/>
</dbReference>
<dbReference type="CDD" id="cd07731">
    <property type="entry name" value="ComA-like_MBL-fold"/>
    <property type="match status" value="1"/>
</dbReference>
<evidence type="ECO:0000313" key="9">
    <source>
        <dbReference type="Proteomes" id="UP001267710"/>
    </source>
</evidence>
<feature type="transmembrane region" description="Helical" evidence="6">
    <location>
        <begin position="546"/>
        <end position="567"/>
    </location>
</feature>
<keyword evidence="2" id="KW-1003">Cell membrane</keyword>
<dbReference type="InterPro" id="IPR004477">
    <property type="entry name" value="ComEC_N"/>
</dbReference>
<evidence type="ECO:0000256" key="3">
    <source>
        <dbReference type="ARBA" id="ARBA00022692"/>
    </source>
</evidence>
<keyword evidence="3 6" id="KW-0812">Transmembrane</keyword>
<feature type="transmembrane region" description="Helical" evidence="6">
    <location>
        <begin position="351"/>
        <end position="372"/>
    </location>
</feature>
<dbReference type="InterPro" id="IPR025405">
    <property type="entry name" value="DUF4131"/>
</dbReference>
<dbReference type="Pfam" id="PF13567">
    <property type="entry name" value="DUF4131"/>
    <property type="match status" value="1"/>
</dbReference>
<dbReference type="SMART" id="SM00849">
    <property type="entry name" value="Lactamase_B"/>
    <property type="match status" value="1"/>
</dbReference>
<evidence type="ECO:0000256" key="2">
    <source>
        <dbReference type="ARBA" id="ARBA00022475"/>
    </source>
</evidence>
<evidence type="ECO:0000256" key="4">
    <source>
        <dbReference type="ARBA" id="ARBA00022989"/>
    </source>
</evidence>
<reference evidence="8 9" key="1">
    <citation type="submission" date="2023-08" db="EMBL/GenBank/DDBJ databases">
        <title>Functional and genomic diversity of the sorghum phyllosphere microbiome.</title>
        <authorList>
            <person name="Shade A."/>
        </authorList>
    </citation>
    <scope>NUCLEOTIDE SEQUENCE [LARGE SCALE GENOMIC DNA]</scope>
    <source>
        <strain evidence="8 9">SORGH_AS_0335</strain>
    </source>
</reference>
<evidence type="ECO:0000259" key="7">
    <source>
        <dbReference type="SMART" id="SM00849"/>
    </source>
</evidence>
<feature type="transmembrane region" description="Helical" evidence="6">
    <location>
        <begin position="62"/>
        <end position="80"/>
    </location>
</feature>
<keyword evidence="5 6" id="KW-0472">Membrane</keyword>
<dbReference type="InterPro" id="IPR035681">
    <property type="entry name" value="ComA-like_MBL"/>
</dbReference>
<comment type="caution">
    <text evidence="8">The sequence shown here is derived from an EMBL/GenBank/DDBJ whole genome shotgun (WGS) entry which is preliminary data.</text>
</comment>
<dbReference type="Gene3D" id="3.60.15.10">
    <property type="entry name" value="Ribonuclease Z/Hydroxyacylglutathione hydrolase-like"/>
    <property type="match status" value="1"/>
</dbReference>
<feature type="transmembrane region" description="Helical" evidence="6">
    <location>
        <begin position="407"/>
        <end position="440"/>
    </location>
</feature>
<dbReference type="InterPro" id="IPR036866">
    <property type="entry name" value="RibonucZ/Hydroxyglut_hydro"/>
</dbReference>
<feature type="domain" description="Metallo-beta-lactamase" evidence="7">
    <location>
        <begin position="602"/>
        <end position="802"/>
    </location>
</feature>
<dbReference type="NCBIfam" id="TIGR00361">
    <property type="entry name" value="ComEC_Rec2"/>
    <property type="match status" value="1"/>
</dbReference>
<dbReference type="SUPFAM" id="SSF56281">
    <property type="entry name" value="Metallo-hydrolase/oxidoreductase"/>
    <property type="match status" value="1"/>
</dbReference>
<dbReference type="Pfam" id="PF03772">
    <property type="entry name" value="Competence"/>
    <property type="match status" value="1"/>
</dbReference>
<evidence type="ECO:0000313" key="8">
    <source>
        <dbReference type="EMBL" id="MDR6216398.1"/>
    </source>
</evidence>